<proteinExistence type="predicted"/>
<evidence type="ECO:0000259" key="1">
    <source>
        <dbReference type="Pfam" id="PF22807"/>
    </source>
</evidence>
<dbReference type="InterPro" id="IPR011041">
    <property type="entry name" value="Quinoprot_gluc/sorb_DH_b-prop"/>
</dbReference>
<feature type="domain" description="Pyrroloquinoline quinone-dependent pyranose dehydrogenase beta-propeller" evidence="1">
    <location>
        <begin position="312"/>
        <end position="415"/>
    </location>
</feature>
<feature type="domain" description="Pyrroloquinoline quinone-dependent pyranose dehydrogenase beta-propeller" evidence="1">
    <location>
        <begin position="71"/>
        <end position="268"/>
    </location>
</feature>
<accession>A0ABV6HCY7</accession>
<gene>
    <name evidence="2" type="ORF">ACFFI0_00520</name>
</gene>
<protein>
    <submittedName>
        <fullName evidence="2">PQQ-dependent sugar dehydrogenase</fullName>
    </submittedName>
</protein>
<dbReference type="Gene3D" id="2.120.10.30">
    <property type="entry name" value="TolB, C-terminal domain"/>
    <property type="match status" value="1"/>
</dbReference>
<name>A0ABV6HCY7_9SPHI</name>
<dbReference type="InterPro" id="IPR054539">
    <property type="entry name" value="Beta-prop_PDH"/>
</dbReference>
<dbReference type="Pfam" id="PF22807">
    <property type="entry name" value="TrAA12"/>
    <property type="match status" value="2"/>
</dbReference>
<comment type="caution">
    <text evidence="2">The sequence shown here is derived from an EMBL/GenBank/DDBJ whole genome shotgun (WGS) entry which is preliminary data.</text>
</comment>
<sequence length="418" mass="45370">MNRYTYCLFFSFLVLINACKGNGQNQEETPEAPTDSVGEYGLNITLAEPLATPSSTKNSKVIGWPTGKTPIVAAGYKVVKFADGLQNPRWIYVAPNGDIFVAESQTQGAGANRITMFKDTNGDGVADSKSPFLEGLNKPFGMLIMDNSFYVANTDGILKYPYKIGEAKVSGKGEKILSLPAGGYNNHWTRNLLMKPDSSKIYISVGSGSNVGEHGMENERRRANILEINPDGSGERIFAAGLRNPVGMAWEPHTGKLWTAVNERDELGDQIVPDYITSVEENGFYGWPYAYWGKNPDPRLKGKREDLVAESIVPDFAVGSHTASLGLAFGASGKFAGGAYVGQHGSWNRSQLVGYKVLFIPFENGTPIGEYKDFLTGFIANDAEAEVYGRPVGIAFAKQGYMLVADDAGNTIWAVLPQ</sequence>
<dbReference type="RefSeq" id="WP_130858127.1">
    <property type="nucleotide sequence ID" value="NZ_JBHLWO010000001.1"/>
</dbReference>
<dbReference type="PANTHER" id="PTHR19328:SF55">
    <property type="entry name" value="BLR6566 PROTEIN"/>
    <property type="match status" value="1"/>
</dbReference>
<dbReference type="EMBL" id="JBHLWO010000001">
    <property type="protein sequence ID" value="MFC0316760.1"/>
    <property type="molecule type" value="Genomic_DNA"/>
</dbReference>
<dbReference type="Proteomes" id="UP001589774">
    <property type="component" value="Unassembled WGS sequence"/>
</dbReference>
<keyword evidence="3" id="KW-1185">Reference proteome</keyword>
<dbReference type="InterPro" id="IPR011042">
    <property type="entry name" value="6-blade_b-propeller_TolB-like"/>
</dbReference>
<evidence type="ECO:0000313" key="3">
    <source>
        <dbReference type="Proteomes" id="UP001589774"/>
    </source>
</evidence>
<dbReference type="PANTHER" id="PTHR19328">
    <property type="entry name" value="HEDGEHOG-INTERACTING PROTEIN"/>
    <property type="match status" value="1"/>
</dbReference>
<organism evidence="2 3">
    <name type="scientific">Olivibacter oleidegradans</name>
    <dbReference type="NCBI Taxonomy" id="760123"/>
    <lineage>
        <taxon>Bacteria</taxon>
        <taxon>Pseudomonadati</taxon>
        <taxon>Bacteroidota</taxon>
        <taxon>Sphingobacteriia</taxon>
        <taxon>Sphingobacteriales</taxon>
        <taxon>Sphingobacteriaceae</taxon>
        <taxon>Olivibacter</taxon>
    </lineage>
</organism>
<reference evidence="2 3" key="1">
    <citation type="submission" date="2024-09" db="EMBL/GenBank/DDBJ databases">
        <authorList>
            <person name="Sun Q."/>
            <person name="Mori K."/>
        </authorList>
    </citation>
    <scope>NUCLEOTIDE SEQUENCE [LARGE SCALE GENOMIC DNA]</scope>
    <source>
        <strain evidence="2 3">CCM 7765</strain>
    </source>
</reference>
<dbReference type="SUPFAM" id="SSF50952">
    <property type="entry name" value="Soluble quinoprotein glucose dehydrogenase"/>
    <property type="match status" value="1"/>
</dbReference>
<evidence type="ECO:0000313" key="2">
    <source>
        <dbReference type="EMBL" id="MFC0316760.1"/>
    </source>
</evidence>